<feature type="domain" description="HTH luxR-type" evidence="4">
    <location>
        <begin position="144"/>
        <end position="209"/>
    </location>
</feature>
<sequence>MIPFNIWIVEDDTGFRRILQRMLNRVDHITCARTFPSCEDLFETIDEDVHPDLLLMDLGLPGMGGVEGIQKLTQVAPEITVVVLTVFNDKQKVLDALDAGATGYLLKTASHEEILMGLQNVFLGGAALSPSIAKIVLQEMRKPEPSEEFDLSDREVEVLEQLAKGLSVQEIADALDIAHRTGRFHLSRIYEKLQVQSQAGAVAKALRAGII</sequence>
<gene>
    <name evidence="6" type="primary">degU_7</name>
    <name evidence="6" type="ORF">SCARR_02941</name>
</gene>
<reference evidence="6 7" key="1">
    <citation type="submission" date="2019-04" db="EMBL/GenBank/DDBJ databases">
        <authorList>
            <person name="Van Vliet M D."/>
        </authorList>
    </citation>
    <scope>NUCLEOTIDE SEQUENCE [LARGE SCALE GENOMIC DNA]</scope>
    <source>
        <strain evidence="6 7">F21</strain>
    </source>
</reference>
<dbReference type="PROSITE" id="PS50043">
    <property type="entry name" value="HTH_LUXR_2"/>
    <property type="match status" value="1"/>
</dbReference>
<keyword evidence="1 3" id="KW-0597">Phosphoprotein</keyword>
<evidence type="ECO:0000259" key="4">
    <source>
        <dbReference type="PROSITE" id="PS50043"/>
    </source>
</evidence>
<dbReference type="SUPFAM" id="SSF46894">
    <property type="entry name" value="C-terminal effector domain of the bipartite response regulators"/>
    <property type="match status" value="1"/>
</dbReference>
<dbReference type="InterPro" id="IPR058245">
    <property type="entry name" value="NreC/VraR/RcsB-like_REC"/>
</dbReference>
<dbReference type="PANTHER" id="PTHR43214">
    <property type="entry name" value="TWO-COMPONENT RESPONSE REGULATOR"/>
    <property type="match status" value="1"/>
</dbReference>
<proteinExistence type="predicted"/>
<dbReference type="Pfam" id="PF00072">
    <property type="entry name" value="Response_reg"/>
    <property type="match status" value="1"/>
</dbReference>
<dbReference type="InterPro" id="IPR000792">
    <property type="entry name" value="Tscrpt_reg_LuxR_C"/>
</dbReference>
<dbReference type="SMART" id="SM00421">
    <property type="entry name" value="HTH_LUXR"/>
    <property type="match status" value="1"/>
</dbReference>
<feature type="modified residue" description="4-aspartylphosphate" evidence="3">
    <location>
        <position position="57"/>
    </location>
</feature>
<protein>
    <submittedName>
        <fullName evidence="6">Transcriptional regulatory protein DegU</fullName>
    </submittedName>
</protein>
<dbReference type="PRINTS" id="PR00038">
    <property type="entry name" value="HTHLUXR"/>
</dbReference>
<dbReference type="PROSITE" id="PS50110">
    <property type="entry name" value="RESPONSE_REGULATORY"/>
    <property type="match status" value="1"/>
</dbReference>
<name>A0A6C2UNH6_9BACT</name>
<dbReference type="RefSeq" id="WP_136062379.1">
    <property type="nucleotide sequence ID" value="NZ_CAAHFH010000002.1"/>
</dbReference>
<dbReference type="SMART" id="SM00448">
    <property type="entry name" value="REC"/>
    <property type="match status" value="1"/>
</dbReference>
<keyword evidence="2" id="KW-0238">DNA-binding</keyword>
<dbReference type="GO" id="GO:0006355">
    <property type="term" value="P:regulation of DNA-templated transcription"/>
    <property type="evidence" value="ECO:0007669"/>
    <property type="project" value="InterPro"/>
</dbReference>
<dbReference type="Pfam" id="PF00196">
    <property type="entry name" value="GerE"/>
    <property type="match status" value="1"/>
</dbReference>
<dbReference type="GO" id="GO:0000160">
    <property type="term" value="P:phosphorelay signal transduction system"/>
    <property type="evidence" value="ECO:0007669"/>
    <property type="project" value="InterPro"/>
</dbReference>
<dbReference type="Gene3D" id="3.40.50.2300">
    <property type="match status" value="1"/>
</dbReference>
<dbReference type="GO" id="GO:0003677">
    <property type="term" value="F:DNA binding"/>
    <property type="evidence" value="ECO:0007669"/>
    <property type="project" value="UniProtKB-KW"/>
</dbReference>
<accession>A0A6C2UNH6</accession>
<dbReference type="SUPFAM" id="SSF52172">
    <property type="entry name" value="CheY-like"/>
    <property type="match status" value="1"/>
</dbReference>
<dbReference type="AlphaFoldDB" id="A0A6C2UNH6"/>
<dbReference type="PANTHER" id="PTHR43214:SF42">
    <property type="entry name" value="TRANSCRIPTIONAL REGULATORY PROTEIN DESR"/>
    <property type="match status" value="1"/>
</dbReference>
<dbReference type="CDD" id="cd06170">
    <property type="entry name" value="LuxR_C_like"/>
    <property type="match status" value="1"/>
</dbReference>
<evidence type="ECO:0000313" key="7">
    <source>
        <dbReference type="Proteomes" id="UP000346198"/>
    </source>
</evidence>
<dbReference type="InterPro" id="IPR039420">
    <property type="entry name" value="WalR-like"/>
</dbReference>
<feature type="domain" description="Response regulatory" evidence="5">
    <location>
        <begin position="5"/>
        <end position="122"/>
    </location>
</feature>
<keyword evidence="7" id="KW-1185">Reference proteome</keyword>
<evidence type="ECO:0000313" key="6">
    <source>
        <dbReference type="EMBL" id="VGO20874.1"/>
    </source>
</evidence>
<dbReference type="Proteomes" id="UP000346198">
    <property type="component" value="Unassembled WGS sequence"/>
</dbReference>
<evidence type="ECO:0000256" key="3">
    <source>
        <dbReference type="PROSITE-ProRule" id="PRU00169"/>
    </source>
</evidence>
<dbReference type="EMBL" id="CAAHFH010000002">
    <property type="protein sequence ID" value="VGO20874.1"/>
    <property type="molecule type" value="Genomic_DNA"/>
</dbReference>
<evidence type="ECO:0000256" key="2">
    <source>
        <dbReference type="ARBA" id="ARBA00023125"/>
    </source>
</evidence>
<dbReference type="InterPro" id="IPR001789">
    <property type="entry name" value="Sig_transdc_resp-reg_receiver"/>
</dbReference>
<dbReference type="InterPro" id="IPR016032">
    <property type="entry name" value="Sig_transdc_resp-reg_C-effctor"/>
</dbReference>
<evidence type="ECO:0000256" key="1">
    <source>
        <dbReference type="ARBA" id="ARBA00022553"/>
    </source>
</evidence>
<evidence type="ECO:0000259" key="5">
    <source>
        <dbReference type="PROSITE" id="PS50110"/>
    </source>
</evidence>
<dbReference type="CDD" id="cd17535">
    <property type="entry name" value="REC_NarL-like"/>
    <property type="match status" value="1"/>
</dbReference>
<dbReference type="InterPro" id="IPR011006">
    <property type="entry name" value="CheY-like_superfamily"/>
</dbReference>
<organism evidence="6 7">
    <name type="scientific">Pontiella sulfatireligans</name>
    <dbReference type="NCBI Taxonomy" id="2750658"/>
    <lineage>
        <taxon>Bacteria</taxon>
        <taxon>Pseudomonadati</taxon>
        <taxon>Kiritimatiellota</taxon>
        <taxon>Kiritimatiellia</taxon>
        <taxon>Kiritimatiellales</taxon>
        <taxon>Pontiellaceae</taxon>
        <taxon>Pontiella</taxon>
    </lineage>
</organism>